<dbReference type="AlphaFoldDB" id="A0AAW1VHR8"/>
<accession>A0AAW1VHR8</accession>
<proteinExistence type="predicted"/>
<evidence type="ECO:0000313" key="3">
    <source>
        <dbReference type="Proteomes" id="UP001431783"/>
    </source>
</evidence>
<organism evidence="2 3">
    <name type="scientific">Henosepilachna vigintioctopunctata</name>
    <dbReference type="NCBI Taxonomy" id="420089"/>
    <lineage>
        <taxon>Eukaryota</taxon>
        <taxon>Metazoa</taxon>
        <taxon>Ecdysozoa</taxon>
        <taxon>Arthropoda</taxon>
        <taxon>Hexapoda</taxon>
        <taxon>Insecta</taxon>
        <taxon>Pterygota</taxon>
        <taxon>Neoptera</taxon>
        <taxon>Endopterygota</taxon>
        <taxon>Coleoptera</taxon>
        <taxon>Polyphaga</taxon>
        <taxon>Cucujiformia</taxon>
        <taxon>Coccinelloidea</taxon>
        <taxon>Coccinellidae</taxon>
        <taxon>Epilachninae</taxon>
        <taxon>Epilachnini</taxon>
        <taxon>Henosepilachna</taxon>
    </lineage>
</organism>
<dbReference type="Proteomes" id="UP001431783">
    <property type="component" value="Unassembled WGS sequence"/>
</dbReference>
<protein>
    <submittedName>
        <fullName evidence="2">Uncharacterized protein</fullName>
    </submittedName>
</protein>
<evidence type="ECO:0000313" key="2">
    <source>
        <dbReference type="EMBL" id="KAK9892426.1"/>
    </source>
</evidence>
<keyword evidence="3" id="KW-1185">Reference proteome</keyword>
<keyword evidence="1" id="KW-0732">Signal</keyword>
<name>A0AAW1VHR8_9CUCU</name>
<evidence type="ECO:0000256" key="1">
    <source>
        <dbReference type="SAM" id="SignalP"/>
    </source>
</evidence>
<dbReference type="EMBL" id="JARQZJ010000134">
    <property type="protein sequence ID" value="KAK9892426.1"/>
    <property type="molecule type" value="Genomic_DNA"/>
</dbReference>
<feature type="signal peptide" evidence="1">
    <location>
        <begin position="1"/>
        <end position="21"/>
    </location>
</feature>
<reference evidence="2 3" key="1">
    <citation type="submission" date="2023-03" db="EMBL/GenBank/DDBJ databases">
        <title>Genome insight into feeding habits of ladybird beetles.</title>
        <authorList>
            <person name="Li H.-S."/>
            <person name="Huang Y.-H."/>
            <person name="Pang H."/>
        </authorList>
    </citation>
    <scope>NUCLEOTIDE SEQUENCE [LARGE SCALE GENOMIC DNA]</scope>
    <source>
        <strain evidence="2">SYSU_2023b</strain>
        <tissue evidence="2">Whole body</tissue>
    </source>
</reference>
<comment type="caution">
    <text evidence="2">The sequence shown here is derived from an EMBL/GenBank/DDBJ whole genome shotgun (WGS) entry which is preliminary data.</text>
</comment>
<feature type="chain" id="PRO_5043811072" evidence="1">
    <location>
        <begin position="22"/>
        <end position="100"/>
    </location>
</feature>
<sequence>MHLKIVLAVSSIILLLNEGNCQQISSIPDLVTNFTKQGIDAANQAAQTFSKLPGANNIPGLKQMSGMASKAAEMAKKMADQMNAMAQQATKLTQQMIPKK</sequence>
<gene>
    <name evidence="2" type="ORF">WA026_019876</name>
</gene>